<organism evidence="1">
    <name type="scientific">Leptospirillum ferriphilum</name>
    <dbReference type="NCBI Taxonomy" id="178606"/>
    <lineage>
        <taxon>Bacteria</taxon>
        <taxon>Pseudomonadati</taxon>
        <taxon>Nitrospirota</taxon>
        <taxon>Nitrospiria</taxon>
        <taxon>Nitrospirales</taxon>
        <taxon>Nitrospiraceae</taxon>
        <taxon>Leptospirillum</taxon>
    </lineage>
</organism>
<dbReference type="EMBL" id="DTMM01000002">
    <property type="protein sequence ID" value="HFT92339.1"/>
    <property type="molecule type" value="Genomic_DNA"/>
</dbReference>
<comment type="caution">
    <text evidence="1">The sequence shown here is derived from an EMBL/GenBank/DDBJ whole genome shotgun (WGS) entry which is preliminary data.</text>
</comment>
<reference evidence="1" key="1">
    <citation type="journal article" date="2020" name="mSystems">
        <title>Genome- and Community-Level Interaction Insights into Carbon Utilization and Element Cycling Functions of Hydrothermarchaeota in Hydrothermal Sediment.</title>
        <authorList>
            <person name="Zhou Z."/>
            <person name="Liu Y."/>
            <person name="Xu W."/>
            <person name="Pan J."/>
            <person name="Luo Z.H."/>
            <person name="Li M."/>
        </authorList>
    </citation>
    <scope>NUCLEOTIDE SEQUENCE [LARGE SCALE GENOMIC DNA]</scope>
    <source>
        <strain evidence="1">SpSt-902</strain>
    </source>
</reference>
<dbReference type="AlphaFoldDB" id="A0A7C3LRZ0"/>
<name>A0A7C3LRZ0_9BACT</name>
<accession>A0A7C3LRZ0</accession>
<sequence>MLLRGKKYCFEMIFLGLVLSFSGCAHNRVTLGFSPISGKGMETPPSETVVVSTLQDHRFRLYSFEANDMPDIVGWGQATGTLYTPQNIPAHVSRSLVVQYKALGMHARYEPGLECRVEKDGSGRERVILKGANPGSGTVLCGSIIDYQFQIDHPMVGFGTYISTYNMAAGATVKAQVTLHLYLADASDGHILWKGIVDEAQGMRDAHPPDLNAKGVSLLEKTLARTIVKSAKAFSPSLE</sequence>
<dbReference type="PROSITE" id="PS51257">
    <property type="entry name" value="PROKAR_LIPOPROTEIN"/>
    <property type="match status" value="1"/>
</dbReference>
<evidence type="ECO:0000313" key="1">
    <source>
        <dbReference type="EMBL" id="HFT92339.1"/>
    </source>
</evidence>
<protein>
    <recommendedName>
        <fullName evidence="2">Lipoprotein</fullName>
    </recommendedName>
</protein>
<evidence type="ECO:0008006" key="2">
    <source>
        <dbReference type="Google" id="ProtNLM"/>
    </source>
</evidence>
<gene>
    <name evidence="1" type="ORF">ENX03_00070</name>
</gene>
<proteinExistence type="predicted"/>